<sequence>MEKTKNLEKLFYLISRILEIDTSIINSKTSPDNTETWDSYNGLMMVSELESVFNVHFTMDEVVGVRNVGDIIKALKKHGVDLQLNNSHPKDQGIR</sequence>
<gene>
    <name evidence="1" type="ORF">METZ01_LOCUS263903</name>
</gene>
<reference evidence="1" key="1">
    <citation type="submission" date="2018-05" db="EMBL/GenBank/DDBJ databases">
        <authorList>
            <person name="Lanie J.A."/>
            <person name="Ng W.-L."/>
            <person name="Kazmierczak K.M."/>
            <person name="Andrzejewski T.M."/>
            <person name="Davidsen T.M."/>
            <person name="Wayne K.J."/>
            <person name="Tettelin H."/>
            <person name="Glass J.I."/>
            <person name="Rusch D."/>
            <person name="Podicherti R."/>
            <person name="Tsui H.-C.T."/>
            <person name="Winkler M.E."/>
        </authorList>
    </citation>
    <scope>NUCLEOTIDE SEQUENCE</scope>
</reference>
<dbReference type="InterPro" id="IPR036736">
    <property type="entry name" value="ACP-like_sf"/>
</dbReference>
<protein>
    <recommendedName>
        <fullName evidence="2">Carrier domain-containing protein</fullName>
    </recommendedName>
</protein>
<dbReference type="Gene3D" id="1.10.1200.10">
    <property type="entry name" value="ACP-like"/>
    <property type="match status" value="1"/>
</dbReference>
<name>A0A382JH68_9ZZZZ</name>
<evidence type="ECO:0000313" key="1">
    <source>
        <dbReference type="EMBL" id="SVC11049.1"/>
    </source>
</evidence>
<evidence type="ECO:0008006" key="2">
    <source>
        <dbReference type="Google" id="ProtNLM"/>
    </source>
</evidence>
<dbReference type="SUPFAM" id="SSF47336">
    <property type="entry name" value="ACP-like"/>
    <property type="match status" value="1"/>
</dbReference>
<dbReference type="AlphaFoldDB" id="A0A382JH68"/>
<dbReference type="EMBL" id="UINC01074144">
    <property type="protein sequence ID" value="SVC11049.1"/>
    <property type="molecule type" value="Genomic_DNA"/>
</dbReference>
<accession>A0A382JH68</accession>
<proteinExistence type="predicted"/>
<organism evidence="1">
    <name type="scientific">marine metagenome</name>
    <dbReference type="NCBI Taxonomy" id="408172"/>
    <lineage>
        <taxon>unclassified sequences</taxon>
        <taxon>metagenomes</taxon>
        <taxon>ecological metagenomes</taxon>
    </lineage>
</organism>